<dbReference type="RefSeq" id="WP_275217632.1">
    <property type="nucleotide sequence ID" value="NZ_JAPHVQ010000003.1"/>
</dbReference>
<dbReference type="InterPro" id="IPR015032">
    <property type="entry name" value="ThsB__TIR-like_domain"/>
</dbReference>
<protein>
    <submittedName>
        <fullName evidence="2">TIR domain-containing protein</fullName>
    </submittedName>
</protein>
<sequence>MGNKVFISYKYSDDSVKQLTNPNDLFAAYRQVKTTARDYVDIIQKKFERDGIHINKGENDNESLADFKTEYIRSKLADKIFDSSVTIVLISPNMKDVWKSENDQWIPWEIAYSLKNKTRSDNRSKRNAILAVILPDRYGRYDYVNSYGFYFKIIQRNLDNLHTRYDAYKLKNGCSDSYILRCNWDNFISNPNGWIEAAIEIRNKGDKYNIVVRP</sequence>
<accession>A0A9X4JC60</accession>
<dbReference type="AlphaFoldDB" id="A0A9X4JC60"/>
<keyword evidence="3" id="KW-1185">Reference proteome</keyword>
<name>A0A9X4JC60_ACTEU</name>
<evidence type="ECO:0000313" key="2">
    <source>
        <dbReference type="EMBL" id="MDE8034482.1"/>
    </source>
</evidence>
<dbReference type="Proteomes" id="UP001142444">
    <property type="component" value="Unassembled WGS sequence"/>
</dbReference>
<dbReference type="InterPro" id="IPR035897">
    <property type="entry name" value="Toll_tir_struct_dom_sf"/>
</dbReference>
<reference evidence="2" key="1">
    <citation type="submission" date="2022-11" db="EMBL/GenBank/DDBJ databases">
        <authorList>
            <person name="Kamali M."/>
            <person name="Peak L."/>
            <person name="Go Y.Y."/>
            <person name="Balasuriya U.B.R."/>
            <person name="Carossino M."/>
        </authorList>
    </citation>
    <scope>NUCLEOTIDE SEQUENCE</scope>
    <source>
        <strain evidence="2">4524</strain>
    </source>
</reference>
<evidence type="ECO:0000259" key="1">
    <source>
        <dbReference type="Pfam" id="PF08937"/>
    </source>
</evidence>
<dbReference type="SUPFAM" id="SSF52200">
    <property type="entry name" value="Toll/Interleukin receptor TIR domain"/>
    <property type="match status" value="1"/>
</dbReference>
<organism evidence="2 3">
    <name type="scientific">Actinobacillus equuli subsp. equuli</name>
    <dbReference type="NCBI Taxonomy" id="202947"/>
    <lineage>
        <taxon>Bacteria</taxon>
        <taxon>Pseudomonadati</taxon>
        <taxon>Pseudomonadota</taxon>
        <taxon>Gammaproteobacteria</taxon>
        <taxon>Pasteurellales</taxon>
        <taxon>Pasteurellaceae</taxon>
        <taxon>Actinobacillus</taxon>
    </lineage>
</organism>
<feature type="domain" description="Thoeris protein ThsB TIR-like" evidence="1">
    <location>
        <begin position="30"/>
        <end position="135"/>
    </location>
</feature>
<comment type="caution">
    <text evidence="2">The sequence shown here is derived from an EMBL/GenBank/DDBJ whole genome shotgun (WGS) entry which is preliminary data.</text>
</comment>
<evidence type="ECO:0000313" key="3">
    <source>
        <dbReference type="Proteomes" id="UP001142444"/>
    </source>
</evidence>
<reference evidence="2" key="2">
    <citation type="journal article" date="2023" name="Pathogens">
        <title>Pathological Features and Genomic Characterization of an Actinobacillus equuli subsp. equuli Bearing Unique Virulence-Associated Genes from an Adult Horse with Pleuropneumonia.</title>
        <authorList>
            <person name="Kamali M."/>
            <person name="Carossino M."/>
            <person name="Del Piero F."/>
            <person name="Peak L."/>
            <person name="Mitchell M.S."/>
            <person name="Willette J."/>
            <person name="Baker R."/>
            <person name="Li F."/>
            <person name="Kenez A."/>
            <person name="Balasuriya U.B.R."/>
            <person name="Go Y.Y."/>
        </authorList>
    </citation>
    <scope>NUCLEOTIDE SEQUENCE</scope>
    <source>
        <strain evidence="2">4524</strain>
    </source>
</reference>
<proteinExistence type="predicted"/>
<dbReference type="Gene3D" id="3.40.50.10140">
    <property type="entry name" value="Toll/interleukin-1 receptor homology (TIR) domain"/>
    <property type="match status" value="1"/>
</dbReference>
<gene>
    <name evidence="2" type="ORF">OQ257_04800</name>
</gene>
<dbReference type="EMBL" id="JAPHVQ010000003">
    <property type="protein sequence ID" value="MDE8034482.1"/>
    <property type="molecule type" value="Genomic_DNA"/>
</dbReference>
<dbReference type="Pfam" id="PF08937">
    <property type="entry name" value="ThsB_TIR"/>
    <property type="match status" value="1"/>
</dbReference>